<evidence type="ECO:0000256" key="5">
    <source>
        <dbReference type="ARBA" id="ARBA00022989"/>
    </source>
</evidence>
<feature type="transmembrane region" description="Helical" evidence="8">
    <location>
        <begin position="538"/>
        <end position="557"/>
    </location>
</feature>
<keyword evidence="3 8" id="KW-0812">Transmembrane</keyword>
<feature type="transmembrane region" description="Helical" evidence="8">
    <location>
        <begin position="418"/>
        <end position="443"/>
    </location>
</feature>
<organism evidence="10 11">
    <name type="scientific">Austropuccinia psidii MF-1</name>
    <dbReference type="NCBI Taxonomy" id="1389203"/>
    <lineage>
        <taxon>Eukaryota</taxon>
        <taxon>Fungi</taxon>
        <taxon>Dikarya</taxon>
        <taxon>Basidiomycota</taxon>
        <taxon>Pucciniomycotina</taxon>
        <taxon>Pucciniomycetes</taxon>
        <taxon>Pucciniales</taxon>
        <taxon>Sphaerophragmiaceae</taxon>
        <taxon>Austropuccinia</taxon>
    </lineage>
</organism>
<dbReference type="PANTHER" id="PTHR31145:SF2">
    <property type="entry name" value="FLAVIN CARRIER PROTEIN 2"/>
    <property type="match status" value="1"/>
</dbReference>
<feature type="region of interest" description="Disordered" evidence="7">
    <location>
        <begin position="1"/>
        <end position="27"/>
    </location>
</feature>
<keyword evidence="11" id="KW-1185">Reference proteome</keyword>
<dbReference type="GO" id="GO:0009272">
    <property type="term" value="P:fungal-type cell wall biogenesis"/>
    <property type="evidence" value="ECO:0007669"/>
    <property type="project" value="TreeGrafter"/>
</dbReference>
<dbReference type="GO" id="GO:0055085">
    <property type="term" value="P:transmembrane transport"/>
    <property type="evidence" value="ECO:0007669"/>
    <property type="project" value="TreeGrafter"/>
</dbReference>
<name>A0A9Q3E9J6_9BASI</name>
<evidence type="ECO:0000256" key="3">
    <source>
        <dbReference type="ARBA" id="ARBA00022692"/>
    </source>
</evidence>
<keyword evidence="5 8" id="KW-1133">Transmembrane helix</keyword>
<keyword evidence="6 8" id="KW-0472">Membrane</keyword>
<feature type="transmembrane region" description="Helical" evidence="8">
    <location>
        <begin position="212"/>
        <end position="234"/>
    </location>
</feature>
<dbReference type="Proteomes" id="UP000765509">
    <property type="component" value="Unassembled WGS sequence"/>
</dbReference>
<dbReference type="InterPro" id="IPR032800">
    <property type="entry name" value="TRP_N"/>
</dbReference>
<dbReference type="GO" id="GO:0016020">
    <property type="term" value="C:membrane"/>
    <property type="evidence" value="ECO:0007669"/>
    <property type="project" value="UniProtKB-SubCell"/>
</dbReference>
<dbReference type="Pfam" id="PF14558">
    <property type="entry name" value="TRP_N"/>
    <property type="match status" value="1"/>
</dbReference>
<feature type="transmembrane region" description="Helical" evidence="8">
    <location>
        <begin position="569"/>
        <end position="586"/>
    </location>
</feature>
<feature type="transmembrane region" description="Helical" evidence="8">
    <location>
        <begin position="628"/>
        <end position="653"/>
    </location>
</feature>
<accession>A0A9Q3E9J6</accession>
<evidence type="ECO:0000256" key="1">
    <source>
        <dbReference type="ARBA" id="ARBA00004141"/>
    </source>
</evidence>
<dbReference type="PANTHER" id="PTHR31145">
    <property type="entry name" value="INTEGRAL MEMBRANE PROTEIN (AFU_ORTHOLOGUE AFUA_7G01610)"/>
    <property type="match status" value="1"/>
</dbReference>
<dbReference type="Pfam" id="PF06011">
    <property type="entry name" value="TRP"/>
    <property type="match status" value="1"/>
</dbReference>
<comment type="caution">
    <text evidence="10">The sequence shown here is derived from an EMBL/GenBank/DDBJ whole genome shotgun (WGS) entry which is preliminary data.</text>
</comment>
<gene>
    <name evidence="10" type="ORF">O181_058086</name>
</gene>
<evidence type="ECO:0000313" key="11">
    <source>
        <dbReference type="Proteomes" id="UP000765509"/>
    </source>
</evidence>
<reference evidence="10" key="1">
    <citation type="submission" date="2021-03" db="EMBL/GenBank/DDBJ databases">
        <title>Draft genome sequence of rust myrtle Austropuccinia psidii MF-1, a brazilian biotype.</title>
        <authorList>
            <person name="Quecine M.C."/>
            <person name="Pachon D.M.R."/>
            <person name="Bonatelli M.L."/>
            <person name="Correr F.H."/>
            <person name="Franceschini L.M."/>
            <person name="Leite T.F."/>
            <person name="Margarido G.R.A."/>
            <person name="Almeida C.A."/>
            <person name="Ferrarezi J.A."/>
            <person name="Labate C.A."/>
        </authorList>
    </citation>
    <scope>NUCLEOTIDE SEQUENCE</scope>
    <source>
        <strain evidence="10">MF-1</strain>
    </source>
</reference>
<comment type="similarity">
    <text evidence="2">Belongs to the transient receptor potential (TRP) ion channel family.</text>
</comment>
<dbReference type="AlphaFoldDB" id="A0A9Q3E9J6"/>
<dbReference type="SMART" id="SM01320">
    <property type="entry name" value="TRP_N"/>
    <property type="match status" value="1"/>
</dbReference>
<evidence type="ECO:0000256" key="6">
    <source>
        <dbReference type="ARBA" id="ARBA00023136"/>
    </source>
</evidence>
<dbReference type="InterPro" id="IPR010308">
    <property type="entry name" value="TRP_C"/>
</dbReference>
<evidence type="ECO:0000313" key="10">
    <source>
        <dbReference type="EMBL" id="MBW0518371.1"/>
    </source>
</evidence>
<evidence type="ECO:0000256" key="4">
    <source>
        <dbReference type="ARBA" id="ARBA00022729"/>
    </source>
</evidence>
<dbReference type="OrthoDB" id="2115177at2759"/>
<dbReference type="InterPro" id="IPR040241">
    <property type="entry name" value="TRP_Flc/Pkd2-like"/>
</dbReference>
<evidence type="ECO:0000259" key="9">
    <source>
        <dbReference type="SMART" id="SM01320"/>
    </source>
</evidence>
<feature type="transmembrane region" description="Helical" evidence="8">
    <location>
        <begin position="598"/>
        <end position="616"/>
    </location>
</feature>
<keyword evidence="4" id="KW-0732">Signal</keyword>
<feature type="transmembrane region" description="Helical" evidence="8">
    <location>
        <begin position="495"/>
        <end position="517"/>
    </location>
</feature>
<feature type="compositionally biased region" description="Basic residues" evidence="7">
    <location>
        <begin position="9"/>
        <end position="24"/>
    </location>
</feature>
<feature type="domain" description="ML-like" evidence="9">
    <location>
        <begin position="68"/>
        <end position="208"/>
    </location>
</feature>
<feature type="transmembrane region" description="Helical" evidence="8">
    <location>
        <begin position="464"/>
        <end position="483"/>
    </location>
</feature>
<evidence type="ECO:0000256" key="2">
    <source>
        <dbReference type="ARBA" id="ARBA00010642"/>
    </source>
</evidence>
<evidence type="ECO:0000256" key="7">
    <source>
        <dbReference type="SAM" id="MobiDB-lite"/>
    </source>
</evidence>
<dbReference type="EMBL" id="AVOT02026586">
    <property type="protein sequence ID" value="MBW0518371.1"/>
    <property type="molecule type" value="Genomic_DNA"/>
</dbReference>
<comment type="subcellular location">
    <subcellularLocation>
        <location evidence="1">Membrane</location>
        <topology evidence="1">Multi-pass membrane protein</topology>
    </subcellularLocation>
</comment>
<sequence length="733" mass="80460">MSIQAKKAEKAKKAKKAKKSRRSRRFSEQYKKAMKMFFESGSMTSSFYFLILLFSISNNFSSSWAKSSVIKTSTVSYCSPPVAIIIDRFDVEFQKQNSSLKFDLSAASISNNLSLGAQVQLNAYGINALNLSIDLCSILSGVLCPLPTYNFTGSGTYPLPASRVPSITPLAWTIPDIEAVFTVQMIDTANGQLASCLQVTLTNGLTVGLNSVVWSTASVLILATCLTIWSGIFFPQSSSLTVPASLFYLMGSQLQQMAMSGILSLNYPTLLRTWAANFAYALGLIKSTAISHSIDRLRVHTGGDGFETFKTAFTSQLLSPYNQRTNIGIPTNASSNPASSTNNLNQLIASTNQLITSSSSNSGNSLAARSDASLLPINSQQQVLALPLVTYNNTLLDPGLGAYAKQVGFPAENAFMVVFIWLLIIATIILACFLLAFIFLFFIGNSKRSSRQILNSFRLPAQALGIRVLIFVYIPLSLFTFWQWRLGSSDSWVPILLSVIVWLGASIAISMISWRLFSHHRHQKTWKLSPAVVGMLKPGRWWVLGPLMLLGLIRVAFLGFGQGTGQTQVIGEIILFAIQLALLIIYRPFERALTNTAAIIQALMGLFQSAILQAMVPSLEVRPISRAVLGFVMIGVHGLGFLSVLIFGTWPLVGELKTLWRYKEGAMNIEDPKTIEEKQTTIDQRSNSQSSTLLERNAILDPSTSFDHTSLLTYDEEDVDHTKNETLSSQIKS</sequence>
<protein>
    <recommendedName>
        <fullName evidence="9">ML-like domain-containing protein</fullName>
    </recommendedName>
</protein>
<proteinExistence type="inferred from homology"/>
<evidence type="ECO:0000256" key="8">
    <source>
        <dbReference type="SAM" id="Phobius"/>
    </source>
</evidence>